<evidence type="ECO:0000256" key="5">
    <source>
        <dbReference type="ARBA" id="ARBA00022692"/>
    </source>
</evidence>
<dbReference type="PROSITE" id="PS50104">
    <property type="entry name" value="TIR"/>
    <property type="match status" value="1"/>
</dbReference>
<dbReference type="InterPro" id="IPR032675">
    <property type="entry name" value="LRR_dom_sf"/>
</dbReference>
<gene>
    <name evidence="15" type="ORF">UPYG_G00043060</name>
</gene>
<dbReference type="SUPFAM" id="SSF52200">
    <property type="entry name" value="Toll/Interleukin receptor TIR domain"/>
    <property type="match status" value="1"/>
</dbReference>
<dbReference type="SUPFAM" id="SSF52058">
    <property type="entry name" value="L domain-like"/>
    <property type="match status" value="2"/>
</dbReference>
<dbReference type="FunFam" id="3.80.10.10:FF:000137">
    <property type="entry name" value="Toll-like receptor 3"/>
    <property type="match status" value="1"/>
</dbReference>
<evidence type="ECO:0000256" key="1">
    <source>
        <dbReference type="ARBA" id="ARBA00004479"/>
    </source>
</evidence>
<dbReference type="Pfam" id="PF17968">
    <property type="entry name" value="Tlr3_TMD"/>
    <property type="match status" value="1"/>
</dbReference>
<dbReference type="SMART" id="SM00082">
    <property type="entry name" value="LRRCT"/>
    <property type="match status" value="1"/>
</dbReference>
<feature type="domain" description="TIR" evidence="14">
    <location>
        <begin position="799"/>
        <end position="941"/>
    </location>
</feature>
<evidence type="ECO:0000313" key="15">
    <source>
        <dbReference type="EMBL" id="KAL1023577.1"/>
    </source>
</evidence>
<dbReference type="Gene3D" id="3.80.10.10">
    <property type="entry name" value="Ribonuclease Inhibitor"/>
    <property type="match status" value="1"/>
</dbReference>
<keyword evidence="7" id="KW-0677">Repeat</keyword>
<dbReference type="PANTHER" id="PTHR24365">
    <property type="entry name" value="TOLL-LIKE RECEPTOR"/>
    <property type="match status" value="1"/>
</dbReference>
<dbReference type="PRINTS" id="PR01537">
    <property type="entry name" value="INTRLKN1R1F"/>
</dbReference>
<evidence type="ECO:0000256" key="10">
    <source>
        <dbReference type="ARBA" id="ARBA00023136"/>
    </source>
</evidence>
<dbReference type="InterPro" id="IPR041015">
    <property type="entry name" value="TLR3_TMD"/>
</dbReference>
<evidence type="ECO:0000313" key="16">
    <source>
        <dbReference type="Proteomes" id="UP001557470"/>
    </source>
</evidence>
<dbReference type="GO" id="GO:0006954">
    <property type="term" value="P:inflammatory response"/>
    <property type="evidence" value="ECO:0007669"/>
    <property type="project" value="UniProtKB-KW"/>
</dbReference>
<dbReference type="PROSITE" id="PS51450">
    <property type="entry name" value="LRR"/>
    <property type="match status" value="2"/>
</dbReference>
<dbReference type="PANTHER" id="PTHR24365:SF524">
    <property type="entry name" value="TOLL-LIKE RECEPTOR 3"/>
    <property type="match status" value="1"/>
</dbReference>
<comment type="similarity">
    <text evidence="2">Belongs to the Toll-like receptor family.</text>
</comment>
<evidence type="ECO:0000256" key="8">
    <source>
        <dbReference type="ARBA" id="ARBA00022859"/>
    </source>
</evidence>
<keyword evidence="4" id="KW-0433">Leucine-rich repeat</keyword>
<keyword evidence="5" id="KW-0812">Transmembrane</keyword>
<dbReference type="Gene3D" id="3.40.50.10140">
    <property type="entry name" value="Toll/interleukin-1 receptor homology (TIR) domain"/>
    <property type="match status" value="1"/>
</dbReference>
<organism evidence="15 16">
    <name type="scientific">Umbra pygmaea</name>
    <name type="common">Eastern mudminnow</name>
    <dbReference type="NCBI Taxonomy" id="75934"/>
    <lineage>
        <taxon>Eukaryota</taxon>
        <taxon>Metazoa</taxon>
        <taxon>Chordata</taxon>
        <taxon>Craniata</taxon>
        <taxon>Vertebrata</taxon>
        <taxon>Euteleostomi</taxon>
        <taxon>Actinopterygii</taxon>
        <taxon>Neopterygii</taxon>
        <taxon>Teleostei</taxon>
        <taxon>Protacanthopterygii</taxon>
        <taxon>Esociformes</taxon>
        <taxon>Umbridae</taxon>
        <taxon>Umbra</taxon>
    </lineage>
</organism>
<dbReference type="GO" id="GO:0016020">
    <property type="term" value="C:membrane"/>
    <property type="evidence" value="ECO:0007669"/>
    <property type="project" value="UniProtKB-SubCell"/>
</dbReference>
<dbReference type="InterPro" id="IPR000483">
    <property type="entry name" value="Cys-rich_flank_reg_C"/>
</dbReference>
<proteinExistence type="inferred from homology"/>
<dbReference type="SMART" id="SM00255">
    <property type="entry name" value="TIR"/>
    <property type="match status" value="1"/>
</dbReference>
<evidence type="ECO:0000256" key="12">
    <source>
        <dbReference type="ARBA" id="ARBA00023180"/>
    </source>
</evidence>
<keyword evidence="11" id="KW-0675">Receptor</keyword>
<dbReference type="InterPro" id="IPR001611">
    <property type="entry name" value="Leu-rich_rpt"/>
</dbReference>
<keyword evidence="8" id="KW-0391">Immunity</keyword>
<dbReference type="SMART" id="SM00365">
    <property type="entry name" value="LRR_SD22"/>
    <property type="match status" value="5"/>
</dbReference>
<evidence type="ECO:0000256" key="4">
    <source>
        <dbReference type="ARBA" id="ARBA00022614"/>
    </source>
</evidence>
<dbReference type="Proteomes" id="UP001557470">
    <property type="component" value="Unassembled WGS sequence"/>
</dbReference>
<keyword evidence="12" id="KW-0325">Glycoprotein</keyword>
<dbReference type="InterPro" id="IPR035897">
    <property type="entry name" value="Toll_tir_struct_dom_sf"/>
</dbReference>
<dbReference type="InterPro" id="IPR000157">
    <property type="entry name" value="TIR_dom"/>
</dbReference>
<keyword evidence="16" id="KW-1185">Reference proteome</keyword>
<comment type="subcellular location">
    <subcellularLocation>
        <location evidence="1">Membrane</location>
        <topology evidence="1">Single-pass type I membrane protein</topology>
    </subcellularLocation>
</comment>
<dbReference type="Pfam" id="PF13855">
    <property type="entry name" value="LRR_8"/>
    <property type="match status" value="5"/>
</dbReference>
<dbReference type="AlphaFoldDB" id="A0ABD0XT90"/>
<dbReference type="SMART" id="SM00369">
    <property type="entry name" value="LRR_TYP"/>
    <property type="match status" value="17"/>
</dbReference>
<dbReference type="EMBL" id="JAGEUA010000001">
    <property type="protein sequence ID" value="KAL1023577.1"/>
    <property type="molecule type" value="Genomic_DNA"/>
</dbReference>
<sequence>MTKPEHQSQVARSVGPDPAHMDVGQIWADTIGSTSLIQAMNWPALILILQAVNLSDVIFGPSQCNAFENNQKNACQVRNDWAYCSHLNLNQIPTNLPSNITGLDVSHNRLGVLTPASLASYSGLVHLDVGFNSITTLDEGLCQTLGLLKTLNMRHNQVHLLTEKELSHCSHLTELILADNRLKLQGEPFLALESLTLLDLSKNNLNTAKLGTQLQLPSLVTLMLLNNAISSLKKNDFLFLKNSSSLRVLDLSYQKALKTFEPGCLEPIAGIHDLVMDGNKLSTALTSKLCTELSGTAIRSISLQNTKLITLTNSTLKGLGKTHLTSLDLSHNNMTKIEDGSFQWLHDLEFLSLEQNNLKRLTKDTFQGLRNLTKLNLNRALLKTSSNPVIDDFSFQPLGALESLNMHNTAFLKITAHTFTGLISLHHLHLGSTRCNSLEIITNQTFVSLAGSQLLTLNLSDAKISHLNPGAFSSLGNLSILRLGFNSISQTLTGEEFQGLRQLQEIYLSNGNSKITLTPESFANVPNLITLLLGKVLIGTLDLDPSPFRPLSNLSILDLSNNNIAKVNNKLFHGLEHLKVLKLQHNNLNQVWTSFKPTGAVRFINGLHNLVALEMDSNGLDEIPVEALHGLDNLQELSLSGNILKHFKDSVFDYLGSLRVLRLQKNLITSVRKEVFGQVLANISQLVMNRNPFDCTCDSILWFTTWLNRTNASVPGLRDEYICNTPLAYFNHSVMLFDPLSCEDMTPFQTLYVLSSTVVLTLMVTSLLVHFQGWRIQFYWNVLINRTLGFSDANTREGREYDAYIIHAPEDSDWVENNLLPLEERQGYSFYMHERDAMVGASRLESIVHNLERSRKIIFVVTEKLLEDPLCRQFTAHHALHNLIEGSRDAVVLVFLEDVQDHRLSRQLLLRRGMLRQRCIVSWPVQRERVPAFHQRLCIALGTTNRLQ</sequence>
<name>A0ABD0XT90_UMBPY</name>
<keyword evidence="10" id="KW-0472">Membrane</keyword>
<keyword evidence="6" id="KW-0732">Signal</keyword>
<dbReference type="InterPro" id="IPR003591">
    <property type="entry name" value="Leu-rich_rpt_typical-subtyp"/>
</dbReference>
<dbReference type="Pfam" id="PF13676">
    <property type="entry name" value="TIR_2"/>
    <property type="match status" value="1"/>
</dbReference>
<protein>
    <recommendedName>
        <fullName evidence="14">TIR domain-containing protein</fullName>
    </recommendedName>
</protein>
<evidence type="ECO:0000256" key="2">
    <source>
        <dbReference type="ARBA" id="ARBA00009634"/>
    </source>
</evidence>
<comment type="caution">
    <text evidence="15">The sequence shown here is derived from an EMBL/GenBank/DDBJ whole genome shotgun (WGS) entry which is preliminary data.</text>
</comment>
<accession>A0ABD0XT90</accession>
<keyword evidence="9" id="KW-1133">Transmembrane helix</keyword>
<dbReference type="PRINTS" id="PR00019">
    <property type="entry name" value="LEURICHRPT"/>
</dbReference>
<evidence type="ECO:0000256" key="3">
    <source>
        <dbReference type="ARBA" id="ARBA00022588"/>
    </source>
</evidence>
<keyword evidence="3" id="KW-0399">Innate immunity</keyword>
<evidence type="ECO:0000256" key="13">
    <source>
        <dbReference type="ARBA" id="ARBA00023198"/>
    </source>
</evidence>
<evidence type="ECO:0000256" key="9">
    <source>
        <dbReference type="ARBA" id="ARBA00022989"/>
    </source>
</evidence>
<reference evidence="15 16" key="1">
    <citation type="submission" date="2024-06" db="EMBL/GenBank/DDBJ databases">
        <authorList>
            <person name="Pan Q."/>
            <person name="Wen M."/>
            <person name="Jouanno E."/>
            <person name="Zahm M."/>
            <person name="Klopp C."/>
            <person name="Cabau C."/>
            <person name="Louis A."/>
            <person name="Berthelot C."/>
            <person name="Parey E."/>
            <person name="Roest Crollius H."/>
            <person name="Montfort J."/>
            <person name="Robinson-Rechavi M."/>
            <person name="Bouchez O."/>
            <person name="Lampietro C."/>
            <person name="Lopez Roques C."/>
            <person name="Donnadieu C."/>
            <person name="Postlethwait J."/>
            <person name="Bobe J."/>
            <person name="Verreycken H."/>
            <person name="Guiguen Y."/>
        </authorList>
    </citation>
    <scope>NUCLEOTIDE SEQUENCE [LARGE SCALE GENOMIC DNA]</scope>
    <source>
        <strain evidence="15">Up_M1</strain>
        <tissue evidence="15">Testis</tissue>
    </source>
</reference>
<keyword evidence="13" id="KW-0395">Inflammatory response</keyword>
<evidence type="ECO:0000256" key="7">
    <source>
        <dbReference type="ARBA" id="ARBA00022737"/>
    </source>
</evidence>
<evidence type="ECO:0000256" key="6">
    <source>
        <dbReference type="ARBA" id="ARBA00022729"/>
    </source>
</evidence>
<dbReference type="GO" id="GO:0045087">
    <property type="term" value="P:innate immune response"/>
    <property type="evidence" value="ECO:0007669"/>
    <property type="project" value="UniProtKB-KW"/>
</dbReference>
<evidence type="ECO:0000259" key="14">
    <source>
        <dbReference type="PROSITE" id="PS50104"/>
    </source>
</evidence>
<evidence type="ECO:0000256" key="11">
    <source>
        <dbReference type="ARBA" id="ARBA00023170"/>
    </source>
</evidence>